<sequence>MAHRKTPGHSRGGGETQSRTGGAHQARKRFGQHFLADESVVDAIVRAIDPQPGDAMVEIGPGLSALTAPLLDRLDRLTVVELDRDLARGLRDRWGEDRLRVIEADALTVDFGELAAAASDAEPGQGGTDASRLRVVGNLPYNISSPLLFHLLRWAGRIHDQHFMLQREVIDRMVARPGDSQYGRLSVMLQARYRMTHLFDVPPEAFDPPPRVMSAVVRMRPLAPDALRQPRDPRVFERLVARVFEQRRKMIRGSLGAWAEWLDWDALGVAPTARPQELTVAQFMDMADALSDAGVMPTA</sequence>
<dbReference type="InterPro" id="IPR023165">
    <property type="entry name" value="rRNA_Ade_diMease-like_C"/>
</dbReference>
<keyword evidence="1 7" id="KW-0963">Cytoplasm</keyword>
<dbReference type="PANTHER" id="PTHR11727">
    <property type="entry name" value="DIMETHYLADENOSINE TRANSFERASE"/>
    <property type="match status" value="1"/>
</dbReference>
<dbReference type="EC" id="2.1.1.182" evidence="7"/>
<comment type="catalytic activity">
    <reaction evidence="7">
        <text>adenosine(1518)/adenosine(1519) in 16S rRNA + 4 S-adenosyl-L-methionine = N(6)-dimethyladenosine(1518)/N(6)-dimethyladenosine(1519) in 16S rRNA + 4 S-adenosyl-L-homocysteine + 4 H(+)</text>
        <dbReference type="Rhea" id="RHEA:19609"/>
        <dbReference type="Rhea" id="RHEA-COMP:10232"/>
        <dbReference type="Rhea" id="RHEA-COMP:10233"/>
        <dbReference type="ChEBI" id="CHEBI:15378"/>
        <dbReference type="ChEBI" id="CHEBI:57856"/>
        <dbReference type="ChEBI" id="CHEBI:59789"/>
        <dbReference type="ChEBI" id="CHEBI:74411"/>
        <dbReference type="ChEBI" id="CHEBI:74493"/>
        <dbReference type="EC" id="2.1.1.182"/>
    </reaction>
</comment>
<keyword evidence="12" id="KW-1185">Reference proteome</keyword>
<evidence type="ECO:0000256" key="5">
    <source>
        <dbReference type="ARBA" id="ARBA00022691"/>
    </source>
</evidence>
<dbReference type="PROSITE" id="PS01131">
    <property type="entry name" value="RRNA_A_DIMETH"/>
    <property type="match status" value="1"/>
</dbReference>
<evidence type="ECO:0000256" key="4">
    <source>
        <dbReference type="ARBA" id="ARBA00022679"/>
    </source>
</evidence>
<dbReference type="Pfam" id="PF00398">
    <property type="entry name" value="RrnaAD"/>
    <property type="match status" value="1"/>
</dbReference>
<evidence type="ECO:0000256" key="8">
    <source>
        <dbReference type="PROSITE-ProRule" id="PRU01026"/>
    </source>
</evidence>
<protein>
    <recommendedName>
        <fullName evidence="7">Ribosomal RNA small subunit methyltransferase A</fullName>
        <ecNumber evidence="7">2.1.1.182</ecNumber>
    </recommendedName>
    <alternativeName>
        <fullName evidence="7">16S rRNA (adenine(1518)-N(6)/adenine(1519)-N(6))-dimethyltransferase</fullName>
    </alternativeName>
    <alternativeName>
        <fullName evidence="7">16S rRNA dimethyladenosine transferase</fullName>
    </alternativeName>
    <alternativeName>
        <fullName evidence="7">16S rRNA dimethylase</fullName>
    </alternativeName>
    <alternativeName>
        <fullName evidence="7">S-adenosylmethionine-6-N', N'-adenosyl(rRNA) dimethyltransferase</fullName>
    </alternativeName>
</protein>
<gene>
    <name evidence="7 11" type="primary">rsmA</name>
    <name evidence="7" type="synonym">ksgA</name>
    <name evidence="11" type="ORF">GCM10009125_00920</name>
</gene>
<dbReference type="InterPro" id="IPR029063">
    <property type="entry name" value="SAM-dependent_MTases_sf"/>
</dbReference>
<feature type="binding site" evidence="7 8">
    <location>
        <position position="81"/>
    </location>
    <ligand>
        <name>S-adenosyl-L-methionine</name>
        <dbReference type="ChEBI" id="CHEBI:59789"/>
    </ligand>
</feature>
<feature type="region of interest" description="Disordered" evidence="9">
    <location>
        <begin position="1"/>
        <end position="26"/>
    </location>
</feature>
<keyword evidence="5 7" id="KW-0949">S-adenosyl-L-methionine</keyword>
<evidence type="ECO:0000259" key="10">
    <source>
        <dbReference type="SMART" id="SM00650"/>
    </source>
</evidence>
<evidence type="ECO:0000256" key="1">
    <source>
        <dbReference type="ARBA" id="ARBA00022490"/>
    </source>
</evidence>
<feature type="binding site" evidence="7 8">
    <location>
        <position position="33"/>
    </location>
    <ligand>
        <name>S-adenosyl-L-methionine</name>
        <dbReference type="ChEBI" id="CHEBI:59789"/>
    </ligand>
</feature>
<evidence type="ECO:0000256" key="2">
    <source>
        <dbReference type="ARBA" id="ARBA00022552"/>
    </source>
</evidence>
<keyword evidence="3 7" id="KW-0489">Methyltransferase</keyword>
<evidence type="ECO:0000256" key="3">
    <source>
        <dbReference type="ARBA" id="ARBA00022603"/>
    </source>
</evidence>
<dbReference type="EMBL" id="BAAAFN010000004">
    <property type="protein sequence ID" value="GAA0215761.1"/>
    <property type="molecule type" value="Genomic_DNA"/>
</dbReference>
<feature type="binding site" evidence="7 8">
    <location>
        <position position="35"/>
    </location>
    <ligand>
        <name>S-adenosyl-L-methionine</name>
        <dbReference type="ChEBI" id="CHEBI:59789"/>
    </ligand>
</feature>
<feature type="binding site" evidence="7 8">
    <location>
        <position position="138"/>
    </location>
    <ligand>
        <name>S-adenosyl-L-methionine</name>
        <dbReference type="ChEBI" id="CHEBI:59789"/>
    </ligand>
</feature>
<comment type="function">
    <text evidence="7">Specifically dimethylates two adjacent adenosines (A1518 and A1519) in the loop of a conserved hairpin near the 3'-end of 16S rRNA in the 30S particle. May play a critical role in biogenesis of 30S subunits.</text>
</comment>
<feature type="binding site" evidence="7 8">
    <location>
        <position position="105"/>
    </location>
    <ligand>
        <name>S-adenosyl-L-methionine</name>
        <dbReference type="ChEBI" id="CHEBI:59789"/>
    </ligand>
</feature>
<dbReference type="NCBIfam" id="TIGR00755">
    <property type="entry name" value="ksgA"/>
    <property type="match status" value="1"/>
</dbReference>
<dbReference type="SMART" id="SM00650">
    <property type="entry name" value="rADc"/>
    <property type="match status" value="1"/>
</dbReference>
<dbReference type="InterPro" id="IPR020596">
    <property type="entry name" value="rRNA_Ade_Mease_Trfase_CS"/>
</dbReference>
<keyword evidence="4 7" id="KW-0808">Transferase</keyword>
<evidence type="ECO:0000313" key="11">
    <source>
        <dbReference type="EMBL" id="GAA0215761.1"/>
    </source>
</evidence>
<evidence type="ECO:0000256" key="9">
    <source>
        <dbReference type="SAM" id="MobiDB-lite"/>
    </source>
</evidence>
<dbReference type="PANTHER" id="PTHR11727:SF7">
    <property type="entry name" value="DIMETHYLADENOSINE TRANSFERASE-RELATED"/>
    <property type="match status" value="1"/>
</dbReference>
<organism evidence="11 12">
    <name type="scientific">Castellaniella daejeonensis</name>
    <dbReference type="NCBI Taxonomy" id="659013"/>
    <lineage>
        <taxon>Bacteria</taxon>
        <taxon>Pseudomonadati</taxon>
        <taxon>Pseudomonadota</taxon>
        <taxon>Betaproteobacteria</taxon>
        <taxon>Burkholderiales</taxon>
        <taxon>Alcaligenaceae</taxon>
        <taxon>Castellaniella</taxon>
    </lineage>
</organism>
<name>A0ABN0T977_9BURK</name>
<dbReference type="Proteomes" id="UP001501176">
    <property type="component" value="Unassembled WGS sequence"/>
</dbReference>
<dbReference type="RefSeq" id="WP_343819522.1">
    <property type="nucleotide sequence ID" value="NZ_BAAAFN010000004.1"/>
</dbReference>
<comment type="subcellular location">
    <subcellularLocation>
        <location evidence="7">Cytoplasm</location>
    </subcellularLocation>
</comment>
<comment type="caution">
    <text evidence="11">The sequence shown here is derived from an EMBL/GenBank/DDBJ whole genome shotgun (WGS) entry which is preliminary data.</text>
</comment>
<feature type="binding site" evidence="7 8">
    <location>
        <position position="60"/>
    </location>
    <ligand>
        <name>S-adenosyl-L-methionine</name>
        <dbReference type="ChEBI" id="CHEBI:59789"/>
    </ligand>
</feature>
<dbReference type="Gene3D" id="1.10.8.100">
    <property type="entry name" value="Ribosomal RNA adenine dimethylase-like, domain 2"/>
    <property type="match status" value="1"/>
</dbReference>
<comment type="similarity">
    <text evidence="7">Belongs to the class I-like SAM-binding methyltransferase superfamily. rRNA adenine N(6)-methyltransferase family. RsmA subfamily.</text>
</comment>
<feature type="domain" description="Ribosomal RNA adenine methylase transferase N-terminal" evidence="10">
    <location>
        <begin position="40"/>
        <end position="223"/>
    </location>
</feature>
<keyword evidence="2 7" id="KW-0698">rRNA processing</keyword>
<proteinExistence type="inferred from homology"/>
<reference evidence="11 12" key="1">
    <citation type="journal article" date="2019" name="Int. J. Syst. Evol. Microbiol.">
        <title>The Global Catalogue of Microorganisms (GCM) 10K type strain sequencing project: providing services to taxonomists for standard genome sequencing and annotation.</title>
        <authorList>
            <consortium name="The Broad Institute Genomics Platform"/>
            <consortium name="The Broad Institute Genome Sequencing Center for Infectious Disease"/>
            <person name="Wu L."/>
            <person name="Ma J."/>
        </authorList>
    </citation>
    <scope>NUCLEOTIDE SEQUENCE [LARGE SCALE GENOMIC DNA]</scope>
    <source>
        <strain evidence="11 12">JCM 16240</strain>
    </source>
</reference>
<dbReference type="InterPro" id="IPR001737">
    <property type="entry name" value="KsgA/Erm"/>
</dbReference>
<dbReference type="InterPro" id="IPR011530">
    <property type="entry name" value="rRNA_adenine_dimethylase"/>
</dbReference>
<evidence type="ECO:0000256" key="7">
    <source>
        <dbReference type="HAMAP-Rule" id="MF_00607"/>
    </source>
</evidence>
<dbReference type="Gene3D" id="3.40.50.150">
    <property type="entry name" value="Vaccinia Virus protein VP39"/>
    <property type="match status" value="1"/>
</dbReference>
<accession>A0ABN0T977</accession>
<evidence type="ECO:0000313" key="12">
    <source>
        <dbReference type="Proteomes" id="UP001501176"/>
    </source>
</evidence>
<dbReference type="HAMAP" id="MF_00607">
    <property type="entry name" value="16SrRNA_methyltr_A"/>
    <property type="match status" value="1"/>
</dbReference>
<dbReference type="InterPro" id="IPR020598">
    <property type="entry name" value="rRNA_Ade_methylase_Trfase_N"/>
</dbReference>
<keyword evidence="6 7" id="KW-0694">RNA-binding</keyword>
<dbReference type="PROSITE" id="PS51689">
    <property type="entry name" value="SAM_RNA_A_N6_MT"/>
    <property type="match status" value="1"/>
</dbReference>
<dbReference type="SUPFAM" id="SSF53335">
    <property type="entry name" value="S-adenosyl-L-methionine-dependent methyltransferases"/>
    <property type="match status" value="1"/>
</dbReference>
<evidence type="ECO:0000256" key="6">
    <source>
        <dbReference type="ARBA" id="ARBA00022884"/>
    </source>
</evidence>